<feature type="transmembrane region" description="Helical" evidence="6">
    <location>
        <begin position="243"/>
        <end position="259"/>
    </location>
</feature>
<dbReference type="VEuPathDB" id="AmoebaDB:EHI7A_027560"/>
<proteinExistence type="inferred from homology"/>
<feature type="transmembrane region" description="Helical" evidence="6">
    <location>
        <begin position="116"/>
        <end position="134"/>
    </location>
</feature>
<keyword evidence="6" id="KW-0812">Transmembrane</keyword>
<dbReference type="VEuPathDB" id="AmoebaDB:EHI_099290"/>
<evidence type="ECO:0000256" key="1">
    <source>
        <dbReference type="ARBA" id="ARBA00004370"/>
    </source>
</evidence>
<dbReference type="InterPro" id="IPR048254">
    <property type="entry name" value="CDP_ALCOHOL_P_TRANSF_CS"/>
</dbReference>
<dbReference type="EMBL" id="BDEQ01000001">
    <property type="protein sequence ID" value="GAT97015.1"/>
    <property type="molecule type" value="Genomic_DNA"/>
</dbReference>
<dbReference type="GO" id="GO:0016020">
    <property type="term" value="C:membrane"/>
    <property type="evidence" value="ECO:0007669"/>
    <property type="project" value="UniProtKB-SubCell"/>
</dbReference>
<gene>
    <name evidence="7" type="ORF">CL6EHI_099290</name>
</gene>
<keyword evidence="4 6" id="KW-0472">Membrane</keyword>
<feature type="transmembrane region" description="Helical" evidence="6">
    <location>
        <begin position="335"/>
        <end position="360"/>
    </location>
</feature>
<dbReference type="VEuPathDB" id="AmoebaDB:EHI8A_101200"/>
<dbReference type="GO" id="GO:0008654">
    <property type="term" value="P:phospholipid biosynthetic process"/>
    <property type="evidence" value="ECO:0007669"/>
    <property type="project" value="InterPro"/>
</dbReference>
<reference evidence="7 8" key="1">
    <citation type="submission" date="2016-05" db="EMBL/GenBank/DDBJ databases">
        <title>First whole genome sequencing of Entamoeba histolytica HM1:IMSS-clone-6.</title>
        <authorList>
            <person name="Mukherjee Avik.K."/>
            <person name="Izumyama S."/>
            <person name="Nakada-Tsukui K."/>
            <person name="Nozaki T."/>
        </authorList>
    </citation>
    <scope>NUCLEOTIDE SEQUENCE [LARGE SCALE GENOMIC DNA]</scope>
    <source>
        <strain evidence="7 8">HM1:IMSS clone 6</strain>
    </source>
</reference>
<dbReference type="PANTHER" id="PTHR10414:SF77">
    <property type="entry name" value="CDP-ALCOHOL PHOSPHATIDYLTRANSFERASE FAMILY PROTEIN"/>
    <property type="match status" value="1"/>
</dbReference>
<dbReference type="eggNOG" id="KOG2877">
    <property type="taxonomic scope" value="Eukaryota"/>
</dbReference>
<keyword evidence="6" id="KW-1133">Transmembrane helix</keyword>
<dbReference type="PANTHER" id="PTHR10414">
    <property type="entry name" value="ETHANOLAMINEPHOSPHOTRANSFERASE"/>
    <property type="match status" value="1"/>
</dbReference>
<dbReference type="InterPro" id="IPR014472">
    <property type="entry name" value="CHOPT"/>
</dbReference>
<name>A0A175JU60_ENTHI</name>
<comment type="caution">
    <text evidence="7">The sequence shown here is derived from an EMBL/GenBank/DDBJ whole genome shotgun (WGS) entry which is preliminary data.</text>
</comment>
<dbReference type="Proteomes" id="UP000078387">
    <property type="component" value="Unassembled WGS sequence"/>
</dbReference>
<keyword evidence="3 5" id="KW-0808">Transferase</keyword>
<protein>
    <submittedName>
        <fullName evidence="7">Aminoalcoholphosphotransferase putative</fullName>
    </submittedName>
</protein>
<evidence type="ECO:0000313" key="7">
    <source>
        <dbReference type="EMBL" id="GAT97015.1"/>
    </source>
</evidence>
<organism evidence="7 8">
    <name type="scientific">Entamoeba histolytica</name>
    <dbReference type="NCBI Taxonomy" id="5759"/>
    <lineage>
        <taxon>Eukaryota</taxon>
        <taxon>Amoebozoa</taxon>
        <taxon>Evosea</taxon>
        <taxon>Archamoebae</taxon>
        <taxon>Mastigamoebida</taxon>
        <taxon>Entamoebidae</taxon>
        <taxon>Entamoeba</taxon>
    </lineage>
</organism>
<evidence type="ECO:0000256" key="4">
    <source>
        <dbReference type="ARBA" id="ARBA00023136"/>
    </source>
</evidence>
<accession>A0A175JU60</accession>
<feature type="transmembrane region" description="Helical" evidence="6">
    <location>
        <begin position="210"/>
        <end position="231"/>
    </location>
</feature>
<feature type="transmembrane region" description="Helical" evidence="6">
    <location>
        <begin position="297"/>
        <end position="314"/>
    </location>
</feature>
<comment type="subcellular location">
    <subcellularLocation>
        <location evidence="1">Membrane</location>
    </subcellularLocation>
</comment>
<evidence type="ECO:0000256" key="2">
    <source>
        <dbReference type="ARBA" id="ARBA00010441"/>
    </source>
</evidence>
<dbReference type="VEuPathDB" id="AmoebaDB:KM1_028890"/>
<dbReference type="Pfam" id="PF01066">
    <property type="entry name" value="CDP-OH_P_transf"/>
    <property type="match status" value="1"/>
</dbReference>
<evidence type="ECO:0000256" key="3">
    <source>
        <dbReference type="ARBA" id="ARBA00022679"/>
    </source>
</evidence>
<dbReference type="PROSITE" id="PS00379">
    <property type="entry name" value="CDP_ALCOHOL_P_TRANSF"/>
    <property type="match status" value="1"/>
</dbReference>
<sequence>MYCFNDDLYFTKKNTEKLHQHKYSCIDHSLLNNYIFNKYLYQPILTYLIPRNLAPNIISILGLISCLLALIVHYLNIFGRYEYVLIGILLFLYQLFDSLDGMQARRTKSSSALGELVDHGIDAFTSGLIIVILTRQCGMNQTQQMILILECYIVFYMNHFIGYFEGKLEFGYILNPTEALCVLILYQITRTIFNLTPSIFQTTKLGNLSLNTFIVIILSIFALLNVITILVKVRNYSNLIKTIYPFMIILLLALFIMMKKTNSSILLQLKMFTAILLLTHYIQLFIAHYILQIDRPGIGFLYSTFMLFSNFYLVNISNVNLITGNLTGIDSFSTLILIVFGFSFAFLSELSLVINVFIVFSKVLRLHPFTI</sequence>
<feature type="transmembrane region" description="Helical" evidence="6">
    <location>
        <begin position="53"/>
        <end position="74"/>
    </location>
</feature>
<dbReference type="Gene3D" id="1.20.120.1760">
    <property type="match status" value="1"/>
</dbReference>
<dbReference type="GO" id="GO:0016780">
    <property type="term" value="F:phosphotransferase activity, for other substituted phosphate groups"/>
    <property type="evidence" value="ECO:0007669"/>
    <property type="project" value="InterPro"/>
</dbReference>
<evidence type="ECO:0000256" key="5">
    <source>
        <dbReference type="RuleBase" id="RU003750"/>
    </source>
</evidence>
<dbReference type="InterPro" id="IPR000462">
    <property type="entry name" value="CDP-OH_P_trans"/>
</dbReference>
<dbReference type="InterPro" id="IPR043130">
    <property type="entry name" value="CDP-OH_PTrfase_TM_dom"/>
</dbReference>
<evidence type="ECO:0000256" key="6">
    <source>
        <dbReference type="SAM" id="Phobius"/>
    </source>
</evidence>
<evidence type="ECO:0000313" key="8">
    <source>
        <dbReference type="Proteomes" id="UP000078387"/>
    </source>
</evidence>
<feature type="transmembrane region" description="Helical" evidence="6">
    <location>
        <begin position="146"/>
        <end position="164"/>
    </location>
</feature>
<comment type="similarity">
    <text evidence="2 5">Belongs to the CDP-alcohol phosphatidyltransferase class-I family.</text>
</comment>
<feature type="transmembrane region" description="Helical" evidence="6">
    <location>
        <begin position="271"/>
        <end position="291"/>
    </location>
</feature>
<dbReference type="AlphaFoldDB" id="A0A175JU60"/>
<dbReference type="VEuPathDB" id="AmoebaDB:EHI5A_048570"/>
<feature type="transmembrane region" description="Helical" evidence="6">
    <location>
        <begin position="81"/>
        <end position="96"/>
    </location>
</feature>